<organism evidence="9 10">
    <name type="scientific">Polarella glacialis</name>
    <name type="common">Dinoflagellate</name>
    <dbReference type="NCBI Taxonomy" id="89957"/>
    <lineage>
        <taxon>Eukaryota</taxon>
        <taxon>Sar</taxon>
        <taxon>Alveolata</taxon>
        <taxon>Dinophyceae</taxon>
        <taxon>Suessiales</taxon>
        <taxon>Suessiaceae</taxon>
        <taxon>Polarella</taxon>
    </lineage>
</organism>
<evidence type="ECO:0000256" key="7">
    <source>
        <dbReference type="SAM" id="MobiDB-lite"/>
    </source>
</evidence>
<dbReference type="InterPro" id="IPR013657">
    <property type="entry name" value="SCL35B1-4/HUT1"/>
</dbReference>
<evidence type="ECO:0000313" key="9">
    <source>
        <dbReference type="EMBL" id="CAE8645711.1"/>
    </source>
</evidence>
<proteinExistence type="predicted"/>
<feature type="transmembrane region" description="Helical" evidence="8">
    <location>
        <begin position="300"/>
        <end position="319"/>
    </location>
</feature>
<dbReference type="PANTHER" id="PTHR10778:SF4">
    <property type="entry name" value="NUCLEOTIDE SUGAR TRANSPORTER SLC35B4"/>
    <property type="match status" value="1"/>
</dbReference>
<keyword evidence="5 8" id="KW-1133">Transmembrane helix</keyword>
<comment type="caution">
    <text evidence="9">The sequence shown here is derived from an EMBL/GenBank/DDBJ whole genome shotgun (WGS) entry which is preliminary data.</text>
</comment>
<feature type="transmembrane region" description="Helical" evidence="8">
    <location>
        <begin position="215"/>
        <end position="232"/>
    </location>
</feature>
<evidence type="ECO:0000256" key="2">
    <source>
        <dbReference type="ARBA" id="ARBA00022448"/>
    </source>
</evidence>
<evidence type="ECO:0000256" key="1">
    <source>
        <dbReference type="ARBA" id="ARBA00004127"/>
    </source>
</evidence>
<evidence type="ECO:0000256" key="3">
    <source>
        <dbReference type="ARBA" id="ARBA00022597"/>
    </source>
</evidence>
<name>A0A813I7F7_POLGL</name>
<evidence type="ECO:0000256" key="4">
    <source>
        <dbReference type="ARBA" id="ARBA00022692"/>
    </source>
</evidence>
<dbReference type="AlphaFoldDB" id="A0A813I7F7"/>
<dbReference type="Pfam" id="PF08449">
    <property type="entry name" value="UAA"/>
    <property type="match status" value="1"/>
</dbReference>
<feature type="transmembrane region" description="Helical" evidence="8">
    <location>
        <begin position="269"/>
        <end position="288"/>
    </location>
</feature>
<dbReference type="GO" id="GO:0000139">
    <property type="term" value="C:Golgi membrane"/>
    <property type="evidence" value="ECO:0007669"/>
    <property type="project" value="TreeGrafter"/>
</dbReference>
<feature type="compositionally biased region" description="Low complexity" evidence="7">
    <location>
        <begin position="88"/>
        <end position="100"/>
    </location>
</feature>
<feature type="compositionally biased region" description="Acidic residues" evidence="7">
    <location>
        <begin position="101"/>
        <end position="117"/>
    </location>
</feature>
<feature type="transmembrane region" description="Helical" evidence="8">
    <location>
        <begin position="238"/>
        <end position="257"/>
    </location>
</feature>
<dbReference type="SUPFAM" id="SSF103481">
    <property type="entry name" value="Multidrug resistance efflux transporter EmrE"/>
    <property type="match status" value="1"/>
</dbReference>
<dbReference type="Proteomes" id="UP000626109">
    <property type="component" value="Unassembled WGS sequence"/>
</dbReference>
<protein>
    <recommendedName>
        <fullName evidence="11">Sugar phosphate transporter domain-containing protein</fullName>
    </recommendedName>
</protein>
<keyword evidence="6 8" id="KW-0472">Membrane</keyword>
<keyword evidence="4 8" id="KW-0812">Transmembrane</keyword>
<comment type="subcellular location">
    <subcellularLocation>
        <location evidence="1">Endomembrane system</location>
        <topology evidence="1">Multi-pass membrane protein</topology>
    </subcellularLocation>
</comment>
<dbReference type="GO" id="GO:0005462">
    <property type="term" value="F:UDP-N-acetylglucosamine transmembrane transporter activity"/>
    <property type="evidence" value="ECO:0007669"/>
    <property type="project" value="TreeGrafter"/>
</dbReference>
<evidence type="ECO:0000256" key="5">
    <source>
        <dbReference type="ARBA" id="ARBA00022989"/>
    </source>
</evidence>
<keyword evidence="3" id="KW-0762">Sugar transport</keyword>
<feature type="non-terminal residue" evidence="9">
    <location>
        <position position="1"/>
    </location>
</feature>
<reference evidence="9" key="1">
    <citation type="submission" date="2021-02" db="EMBL/GenBank/DDBJ databases">
        <authorList>
            <person name="Dougan E. K."/>
            <person name="Rhodes N."/>
            <person name="Thang M."/>
            <person name="Chan C."/>
        </authorList>
    </citation>
    <scope>NUCLEOTIDE SEQUENCE</scope>
</reference>
<feature type="region of interest" description="Disordered" evidence="7">
    <location>
        <begin position="1"/>
        <end position="44"/>
    </location>
</feature>
<dbReference type="PANTHER" id="PTHR10778">
    <property type="entry name" value="SOLUTE CARRIER FAMILY 35 MEMBER B"/>
    <property type="match status" value="1"/>
</dbReference>
<dbReference type="EMBL" id="CAJNNW010003754">
    <property type="protein sequence ID" value="CAE8645711.1"/>
    <property type="molecule type" value="Genomic_DNA"/>
</dbReference>
<dbReference type="GO" id="GO:0005789">
    <property type="term" value="C:endoplasmic reticulum membrane"/>
    <property type="evidence" value="ECO:0007669"/>
    <property type="project" value="TreeGrafter"/>
</dbReference>
<feature type="region of interest" description="Disordered" evidence="7">
    <location>
        <begin position="87"/>
        <end position="137"/>
    </location>
</feature>
<sequence length="441" mass="47219">MVGVDRQKAPLQRSRACPTRPRRRQPAVPAGSRAISPSSAPGRLSSRVISCWKLHPTEAVAALSALGERADPLKEIGWASESRLRPRSSTCSTLSGSASVADEDDSDDNDGADDAQDEMAKVCDEPPSTDGNLLKAPNEAPRRCEETACGGRLCPRALAVLTVICGCACQAPYELMNSRDKGCAYLISLMEHLFAVFACIDVLRHPRQLSWSLHVVLAALNVGYTVLLNVALGSALPITVLLTIKSGNLVANMVLGICVSGQQFSRRQYCAVALVSAGLVLSSCGAQLQGSEQPSTAGSVWSSVFGVACVLGALLCRAASGMLQELKCRGCARSPVPELIFYRSVLGLPFILVQWGQITKHAWRWNTEPEVGNIAGKGMWALLLMQIAFDYATKVSVSHLIEQTSSLTASMVLTFQRFVAFIVSATLLSQEPAGWTLWLSS</sequence>
<evidence type="ECO:0008006" key="11">
    <source>
        <dbReference type="Google" id="ProtNLM"/>
    </source>
</evidence>
<gene>
    <name evidence="9" type="ORF">PGLA2088_LOCUS4148</name>
</gene>
<evidence type="ECO:0000313" key="10">
    <source>
        <dbReference type="Proteomes" id="UP000626109"/>
    </source>
</evidence>
<keyword evidence="2" id="KW-0813">Transport</keyword>
<evidence type="ECO:0000256" key="8">
    <source>
        <dbReference type="SAM" id="Phobius"/>
    </source>
</evidence>
<dbReference type="GO" id="GO:0005464">
    <property type="term" value="F:UDP-xylose transmembrane transporter activity"/>
    <property type="evidence" value="ECO:0007669"/>
    <property type="project" value="TreeGrafter"/>
</dbReference>
<evidence type="ECO:0000256" key="6">
    <source>
        <dbReference type="ARBA" id="ARBA00023136"/>
    </source>
</evidence>
<accession>A0A813I7F7</accession>
<dbReference type="InterPro" id="IPR037185">
    <property type="entry name" value="EmrE-like"/>
</dbReference>